<gene>
    <name evidence="2" type="ORF">DAPPUDRAFT_97992</name>
</gene>
<evidence type="ECO:0000313" key="2">
    <source>
        <dbReference type="EMBL" id="EFX86390.1"/>
    </source>
</evidence>
<keyword evidence="3" id="KW-1185">Reference proteome</keyword>
<feature type="compositionally biased region" description="Polar residues" evidence="1">
    <location>
        <begin position="77"/>
        <end position="88"/>
    </location>
</feature>
<organism evidence="2 3">
    <name type="scientific">Daphnia pulex</name>
    <name type="common">Water flea</name>
    <dbReference type="NCBI Taxonomy" id="6669"/>
    <lineage>
        <taxon>Eukaryota</taxon>
        <taxon>Metazoa</taxon>
        <taxon>Ecdysozoa</taxon>
        <taxon>Arthropoda</taxon>
        <taxon>Crustacea</taxon>
        <taxon>Branchiopoda</taxon>
        <taxon>Diplostraca</taxon>
        <taxon>Cladocera</taxon>
        <taxon>Anomopoda</taxon>
        <taxon>Daphniidae</taxon>
        <taxon>Daphnia</taxon>
    </lineage>
</organism>
<evidence type="ECO:0000313" key="3">
    <source>
        <dbReference type="Proteomes" id="UP000000305"/>
    </source>
</evidence>
<dbReference type="HOGENOM" id="CLU_925192_0_0_1"/>
<sequence>MSERNPFRPTSSGSSGALVTDARLSQLFDPIARLVDVYPPNDRRNGGYHNQRDSSEYTHLTAYPAIIEPVTYDDGTTRLSYMSSNSPSIKRRSLDRPASSQSHGNSFLRPSSVQYNYRRRRLSDNNFQRTSVTSQTSSLHTALSELAGDVEVVDMEDGALTNDRYSHNDYPGCRLLLLDGEMDSEATMAASSSGEGFWFSDSRNYHHHHEPDHANMMMGVMDDEDQYGDEDTYLPYVYSMEGGDPGVNWEERCLELEMSLQRFRDQAGKIRGLLREKVGDTHLFSHLLSQPGTIYRLPLQP</sequence>
<proteinExistence type="predicted"/>
<dbReference type="OrthoDB" id="6382796at2759"/>
<dbReference type="KEGG" id="dpx:DAPPUDRAFT_97992"/>
<dbReference type="InParanoid" id="E9G201"/>
<dbReference type="AlphaFoldDB" id="E9G201"/>
<accession>E9G201</accession>
<reference evidence="2 3" key="1">
    <citation type="journal article" date="2011" name="Science">
        <title>The ecoresponsive genome of Daphnia pulex.</title>
        <authorList>
            <person name="Colbourne J.K."/>
            <person name="Pfrender M.E."/>
            <person name="Gilbert D."/>
            <person name="Thomas W.K."/>
            <person name="Tucker A."/>
            <person name="Oakley T.H."/>
            <person name="Tokishita S."/>
            <person name="Aerts A."/>
            <person name="Arnold G.J."/>
            <person name="Basu M.K."/>
            <person name="Bauer D.J."/>
            <person name="Caceres C.E."/>
            <person name="Carmel L."/>
            <person name="Casola C."/>
            <person name="Choi J.H."/>
            <person name="Detter J.C."/>
            <person name="Dong Q."/>
            <person name="Dusheyko S."/>
            <person name="Eads B.D."/>
            <person name="Frohlich T."/>
            <person name="Geiler-Samerotte K.A."/>
            <person name="Gerlach D."/>
            <person name="Hatcher P."/>
            <person name="Jogdeo S."/>
            <person name="Krijgsveld J."/>
            <person name="Kriventseva E.V."/>
            <person name="Kultz D."/>
            <person name="Laforsch C."/>
            <person name="Lindquist E."/>
            <person name="Lopez J."/>
            <person name="Manak J.R."/>
            <person name="Muller J."/>
            <person name="Pangilinan J."/>
            <person name="Patwardhan R.P."/>
            <person name="Pitluck S."/>
            <person name="Pritham E.J."/>
            <person name="Rechtsteiner A."/>
            <person name="Rho M."/>
            <person name="Rogozin I.B."/>
            <person name="Sakarya O."/>
            <person name="Salamov A."/>
            <person name="Schaack S."/>
            <person name="Shapiro H."/>
            <person name="Shiga Y."/>
            <person name="Skalitzky C."/>
            <person name="Smith Z."/>
            <person name="Souvorov A."/>
            <person name="Sung W."/>
            <person name="Tang Z."/>
            <person name="Tsuchiya D."/>
            <person name="Tu H."/>
            <person name="Vos H."/>
            <person name="Wang M."/>
            <person name="Wolf Y.I."/>
            <person name="Yamagata H."/>
            <person name="Yamada T."/>
            <person name="Ye Y."/>
            <person name="Shaw J.R."/>
            <person name="Andrews J."/>
            <person name="Crease T.J."/>
            <person name="Tang H."/>
            <person name="Lucas S.M."/>
            <person name="Robertson H.M."/>
            <person name="Bork P."/>
            <person name="Koonin E.V."/>
            <person name="Zdobnov E.M."/>
            <person name="Grigoriev I.V."/>
            <person name="Lynch M."/>
            <person name="Boore J.L."/>
        </authorList>
    </citation>
    <scope>NUCLEOTIDE SEQUENCE [LARGE SCALE GENOMIC DNA]</scope>
</reference>
<dbReference type="Proteomes" id="UP000000305">
    <property type="component" value="Unassembled WGS sequence"/>
</dbReference>
<dbReference type="EMBL" id="GL732530">
    <property type="protein sequence ID" value="EFX86390.1"/>
    <property type="molecule type" value="Genomic_DNA"/>
</dbReference>
<evidence type="ECO:0000256" key="1">
    <source>
        <dbReference type="SAM" id="MobiDB-lite"/>
    </source>
</evidence>
<feature type="compositionally biased region" description="Polar residues" evidence="1">
    <location>
        <begin position="98"/>
        <end position="110"/>
    </location>
</feature>
<protein>
    <submittedName>
        <fullName evidence="2">Uncharacterized protein</fullName>
    </submittedName>
</protein>
<name>E9G201_DAPPU</name>
<feature type="region of interest" description="Disordered" evidence="1">
    <location>
        <begin position="76"/>
        <end position="110"/>
    </location>
</feature>